<dbReference type="EnsemblProtists" id="HpaT809225">
    <property type="protein sequence ID" value="HpaP809225"/>
    <property type="gene ID" value="HpaG809225"/>
</dbReference>
<dbReference type="AlphaFoldDB" id="M4BS34"/>
<evidence type="ECO:0000256" key="1">
    <source>
        <dbReference type="SAM" id="MobiDB-lite"/>
    </source>
</evidence>
<reference evidence="2" key="2">
    <citation type="submission" date="2015-06" db="UniProtKB">
        <authorList>
            <consortium name="EnsemblProtists"/>
        </authorList>
    </citation>
    <scope>IDENTIFICATION</scope>
    <source>
        <strain evidence="2">Emoy2</strain>
    </source>
</reference>
<proteinExistence type="predicted"/>
<evidence type="ECO:0000313" key="3">
    <source>
        <dbReference type="Proteomes" id="UP000011713"/>
    </source>
</evidence>
<organism evidence="2 3">
    <name type="scientific">Hyaloperonospora arabidopsidis (strain Emoy2)</name>
    <name type="common">Downy mildew agent</name>
    <name type="synonym">Peronospora arabidopsidis</name>
    <dbReference type="NCBI Taxonomy" id="559515"/>
    <lineage>
        <taxon>Eukaryota</taxon>
        <taxon>Sar</taxon>
        <taxon>Stramenopiles</taxon>
        <taxon>Oomycota</taxon>
        <taxon>Peronosporomycetes</taxon>
        <taxon>Peronosporales</taxon>
        <taxon>Peronosporaceae</taxon>
        <taxon>Hyaloperonospora</taxon>
    </lineage>
</organism>
<feature type="compositionally biased region" description="Polar residues" evidence="1">
    <location>
        <begin position="50"/>
        <end position="60"/>
    </location>
</feature>
<accession>M4BS34</accession>
<dbReference type="VEuPathDB" id="FungiDB:HpaG809225"/>
<dbReference type="EMBL" id="JH598687">
    <property type="status" value="NOT_ANNOTATED_CDS"/>
    <property type="molecule type" value="Genomic_DNA"/>
</dbReference>
<name>M4BS34_HYAAE</name>
<keyword evidence="3" id="KW-1185">Reference proteome</keyword>
<protein>
    <submittedName>
        <fullName evidence="2">Uncharacterized protein</fullName>
    </submittedName>
</protein>
<sequence length="163" mass="18341">MSLVIFQFTLNGRAQSPPCGGAAEGILPRACCACRHYLRTQKAQGRQAPWTESGNRTTQPQPRPPASTSPKRLTSTKFKLRHSTNAMDQATIKRKSSKALAVMCLAMEDCRRCSVRRLARTMNGHEWKDTTMNRVFLCRLFFTTMLHEGDAVLVHVHQLKNLA</sequence>
<reference evidence="3" key="1">
    <citation type="journal article" date="2010" name="Science">
        <title>Signatures of adaptation to obligate biotrophy in the Hyaloperonospora arabidopsidis genome.</title>
        <authorList>
            <person name="Baxter L."/>
            <person name="Tripathy S."/>
            <person name="Ishaque N."/>
            <person name="Boot N."/>
            <person name="Cabral A."/>
            <person name="Kemen E."/>
            <person name="Thines M."/>
            <person name="Ah-Fong A."/>
            <person name="Anderson R."/>
            <person name="Badejoko W."/>
            <person name="Bittner-Eddy P."/>
            <person name="Boore J.L."/>
            <person name="Chibucos M.C."/>
            <person name="Coates M."/>
            <person name="Dehal P."/>
            <person name="Delehaunty K."/>
            <person name="Dong S."/>
            <person name="Downton P."/>
            <person name="Dumas B."/>
            <person name="Fabro G."/>
            <person name="Fronick C."/>
            <person name="Fuerstenberg S.I."/>
            <person name="Fulton L."/>
            <person name="Gaulin E."/>
            <person name="Govers F."/>
            <person name="Hughes L."/>
            <person name="Humphray S."/>
            <person name="Jiang R.H."/>
            <person name="Judelson H."/>
            <person name="Kamoun S."/>
            <person name="Kyung K."/>
            <person name="Meijer H."/>
            <person name="Minx P."/>
            <person name="Morris P."/>
            <person name="Nelson J."/>
            <person name="Phuntumart V."/>
            <person name="Qutob D."/>
            <person name="Rehmany A."/>
            <person name="Rougon-Cardoso A."/>
            <person name="Ryden P."/>
            <person name="Torto-Alalibo T."/>
            <person name="Studholme D."/>
            <person name="Wang Y."/>
            <person name="Win J."/>
            <person name="Wood J."/>
            <person name="Clifton S.W."/>
            <person name="Rogers J."/>
            <person name="Van den Ackerveken G."/>
            <person name="Jones J.D."/>
            <person name="McDowell J.M."/>
            <person name="Beynon J."/>
            <person name="Tyler B.M."/>
        </authorList>
    </citation>
    <scope>NUCLEOTIDE SEQUENCE [LARGE SCALE GENOMIC DNA]</scope>
    <source>
        <strain evidence="3">Emoy2</strain>
    </source>
</reference>
<dbReference type="InParanoid" id="M4BS34"/>
<dbReference type="Proteomes" id="UP000011713">
    <property type="component" value="Unassembled WGS sequence"/>
</dbReference>
<dbReference type="HOGENOM" id="CLU_1630209_0_0_1"/>
<feature type="region of interest" description="Disordered" evidence="1">
    <location>
        <begin position="45"/>
        <end position="75"/>
    </location>
</feature>
<evidence type="ECO:0000313" key="2">
    <source>
        <dbReference type="EnsemblProtists" id="HpaP809225"/>
    </source>
</evidence>